<dbReference type="EMBL" id="JASCZI010095962">
    <property type="protein sequence ID" value="MED6154124.1"/>
    <property type="molecule type" value="Genomic_DNA"/>
</dbReference>
<accession>A0ABU6U021</accession>
<proteinExistence type="predicted"/>
<evidence type="ECO:0000256" key="1">
    <source>
        <dbReference type="SAM" id="MobiDB-lite"/>
    </source>
</evidence>
<evidence type="ECO:0000313" key="3">
    <source>
        <dbReference type="Proteomes" id="UP001341840"/>
    </source>
</evidence>
<reference evidence="2 3" key="1">
    <citation type="journal article" date="2023" name="Plants (Basel)">
        <title>Bridging the Gap: Combining Genomics and Transcriptomics Approaches to Understand Stylosanthes scabra, an Orphan Legume from the Brazilian Caatinga.</title>
        <authorList>
            <person name="Ferreira-Neto J.R.C."/>
            <person name="da Silva M.D."/>
            <person name="Binneck E."/>
            <person name="de Melo N.F."/>
            <person name="da Silva R.H."/>
            <person name="de Melo A.L.T.M."/>
            <person name="Pandolfi V."/>
            <person name="Bustamante F.O."/>
            <person name="Brasileiro-Vidal A.C."/>
            <person name="Benko-Iseppon A.M."/>
        </authorList>
    </citation>
    <scope>NUCLEOTIDE SEQUENCE [LARGE SCALE GENOMIC DNA]</scope>
    <source>
        <tissue evidence="2">Leaves</tissue>
    </source>
</reference>
<name>A0ABU6U021_9FABA</name>
<feature type="non-terminal residue" evidence="2">
    <location>
        <position position="1"/>
    </location>
</feature>
<comment type="caution">
    <text evidence="2">The sequence shown here is derived from an EMBL/GenBank/DDBJ whole genome shotgun (WGS) entry which is preliminary data.</text>
</comment>
<sequence>GFEVVVAWVGYGDGSEVEEEEEGGSRFGGSPAVMVEESGALMEVVNDEASSSTEERERLRWWIGVEVGEDSGSVEARRRSGSGGSVELRWMMASKERPKLDGDDDSAMWC</sequence>
<protein>
    <submittedName>
        <fullName evidence="2">Uncharacterized protein</fullName>
    </submittedName>
</protein>
<dbReference type="Proteomes" id="UP001341840">
    <property type="component" value="Unassembled WGS sequence"/>
</dbReference>
<gene>
    <name evidence="2" type="ORF">PIB30_108989</name>
</gene>
<evidence type="ECO:0000313" key="2">
    <source>
        <dbReference type="EMBL" id="MED6154124.1"/>
    </source>
</evidence>
<feature type="region of interest" description="Disordered" evidence="1">
    <location>
        <begin position="91"/>
        <end position="110"/>
    </location>
</feature>
<organism evidence="2 3">
    <name type="scientific">Stylosanthes scabra</name>
    <dbReference type="NCBI Taxonomy" id="79078"/>
    <lineage>
        <taxon>Eukaryota</taxon>
        <taxon>Viridiplantae</taxon>
        <taxon>Streptophyta</taxon>
        <taxon>Embryophyta</taxon>
        <taxon>Tracheophyta</taxon>
        <taxon>Spermatophyta</taxon>
        <taxon>Magnoliopsida</taxon>
        <taxon>eudicotyledons</taxon>
        <taxon>Gunneridae</taxon>
        <taxon>Pentapetalae</taxon>
        <taxon>rosids</taxon>
        <taxon>fabids</taxon>
        <taxon>Fabales</taxon>
        <taxon>Fabaceae</taxon>
        <taxon>Papilionoideae</taxon>
        <taxon>50 kb inversion clade</taxon>
        <taxon>dalbergioids sensu lato</taxon>
        <taxon>Dalbergieae</taxon>
        <taxon>Pterocarpus clade</taxon>
        <taxon>Stylosanthes</taxon>
    </lineage>
</organism>
<keyword evidence="3" id="KW-1185">Reference proteome</keyword>